<protein>
    <submittedName>
        <fullName evidence="1">Uncharacterized protein</fullName>
    </submittedName>
</protein>
<dbReference type="EMBL" id="MU576718">
    <property type="protein sequence ID" value="KAI5609569.1"/>
    <property type="molecule type" value="Genomic_DNA"/>
</dbReference>
<organism evidence="1 2">
    <name type="scientific">Silurus asotus</name>
    <name type="common">Amur catfish</name>
    <name type="synonym">Parasilurus asotus</name>
    <dbReference type="NCBI Taxonomy" id="30991"/>
    <lineage>
        <taxon>Eukaryota</taxon>
        <taxon>Metazoa</taxon>
        <taxon>Chordata</taxon>
        <taxon>Craniata</taxon>
        <taxon>Vertebrata</taxon>
        <taxon>Euteleostomi</taxon>
        <taxon>Actinopterygii</taxon>
        <taxon>Neopterygii</taxon>
        <taxon>Teleostei</taxon>
        <taxon>Ostariophysi</taxon>
        <taxon>Siluriformes</taxon>
        <taxon>Siluridae</taxon>
        <taxon>Silurus</taxon>
    </lineage>
</organism>
<gene>
    <name evidence="1" type="ORF">C0J50_9407</name>
</gene>
<sequence>MADGEIENTIYSSLNTGSGTGAAVEVKFEKNPNQTQKYLEAEPKALGNIIDHVLGIEMLMYLTQFAISATLAGFCCKVIQCCTVRNSVPVIMLSAPQGPQ</sequence>
<evidence type="ECO:0000313" key="2">
    <source>
        <dbReference type="Proteomes" id="UP001205998"/>
    </source>
</evidence>
<dbReference type="Proteomes" id="UP001205998">
    <property type="component" value="Unassembled WGS sequence"/>
</dbReference>
<dbReference type="AlphaFoldDB" id="A0AAD5FBK8"/>
<proteinExistence type="predicted"/>
<accession>A0AAD5FBK8</accession>
<comment type="caution">
    <text evidence="1">The sequence shown here is derived from an EMBL/GenBank/DDBJ whole genome shotgun (WGS) entry which is preliminary data.</text>
</comment>
<name>A0AAD5FBK8_SILAS</name>
<keyword evidence="2" id="KW-1185">Reference proteome</keyword>
<reference evidence="1" key="1">
    <citation type="submission" date="2018-07" db="EMBL/GenBank/DDBJ databases">
        <title>Comparative genomics of catfishes provides insights into carnivory and benthic adaptation.</title>
        <authorList>
            <person name="Zhang Y."/>
            <person name="Wang D."/>
            <person name="Peng Z."/>
            <person name="Zheng S."/>
            <person name="Shao F."/>
            <person name="Tao W."/>
        </authorList>
    </citation>
    <scope>NUCLEOTIDE SEQUENCE</scope>
    <source>
        <strain evidence="1">Chongqing</strain>
    </source>
</reference>
<evidence type="ECO:0000313" key="1">
    <source>
        <dbReference type="EMBL" id="KAI5609569.1"/>
    </source>
</evidence>